<evidence type="ECO:0000313" key="1">
    <source>
        <dbReference type="EMBL" id="BAJ75332.1"/>
    </source>
</evidence>
<dbReference type="Proteomes" id="UP000008975">
    <property type="component" value="Chromosome"/>
</dbReference>
<dbReference type="HOGENOM" id="CLU_2936517_0_0_11"/>
<gene>
    <name evidence="1" type="ordered locus">MTES_2368</name>
</gene>
<name>E8NGN3_MICTS</name>
<evidence type="ECO:0000313" key="2">
    <source>
        <dbReference type="Proteomes" id="UP000008975"/>
    </source>
</evidence>
<reference evidence="1 2" key="1">
    <citation type="journal article" date="2011" name="J. Bacteriol.">
        <title>Genome sequence of Microbacterium testaceum StLB037, an N-acylhomoserine lactone-degrading bacterium isolated from potato leaves.</title>
        <authorList>
            <person name="Morohoshi T."/>
            <person name="Wang W.-Z."/>
            <person name="Someya N."/>
            <person name="Ikeda T."/>
        </authorList>
    </citation>
    <scope>NUCLEOTIDE SEQUENCE [LARGE SCALE GENOMIC DNA]</scope>
    <source>
        <strain evidence="1 2">StLB037</strain>
    </source>
</reference>
<dbReference type="OrthoDB" id="5074954at2"/>
<proteinExistence type="predicted"/>
<sequence length="63" mass="7160">MSRPRTVTHAYRMPGGWEKVDRHALTADHAEALRGEGYTLVRARRGWADTREISLSLFLAKHG</sequence>
<dbReference type="EMBL" id="AP012052">
    <property type="protein sequence ID" value="BAJ75332.1"/>
    <property type="molecule type" value="Genomic_DNA"/>
</dbReference>
<reference key="2">
    <citation type="submission" date="2011-02" db="EMBL/GenBank/DDBJ databases">
        <title>Genome sequence of Microbacterium testaceum StLB037.</title>
        <authorList>
            <person name="Morohoshi T."/>
            <person name="Wang W.Z."/>
            <person name="Someya N."/>
            <person name="Ikeda T."/>
        </authorList>
    </citation>
    <scope>NUCLEOTIDE SEQUENCE</scope>
    <source>
        <strain>StLB037</strain>
    </source>
</reference>
<dbReference type="KEGG" id="mts:MTES_2368"/>
<organism evidence="1 2">
    <name type="scientific">Microbacterium testaceum (strain StLB037)</name>
    <dbReference type="NCBI Taxonomy" id="979556"/>
    <lineage>
        <taxon>Bacteria</taxon>
        <taxon>Bacillati</taxon>
        <taxon>Actinomycetota</taxon>
        <taxon>Actinomycetes</taxon>
        <taxon>Micrococcales</taxon>
        <taxon>Microbacteriaceae</taxon>
        <taxon>Microbacterium</taxon>
    </lineage>
</organism>
<dbReference type="AlphaFoldDB" id="E8NGN3"/>
<protein>
    <submittedName>
        <fullName evidence="1">Uncharacterized protein</fullName>
    </submittedName>
</protein>
<dbReference type="RefSeq" id="WP_013585457.1">
    <property type="nucleotide sequence ID" value="NC_015125.1"/>
</dbReference>
<accession>E8NGN3</accession>